<dbReference type="InterPro" id="IPR019734">
    <property type="entry name" value="TPR_rpt"/>
</dbReference>
<evidence type="ECO:0000313" key="6">
    <source>
        <dbReference type="EMBL" id="SFD23680.1"/>
    </source>
</evidence>
<feature type="repeat" description="TPR" evidence="4">
    <location>
        <begin position="70"/>
        <end position="103"/>
    </location>
</feature>
<feature type="signal peptide" evidence="5">
    <location>
        <begin position="1"/>
        <end position="24"/>
    </location>
</feature>
<feature type="repeat" description="TPR" evidence="4">
    <location>
        <begin position="36"/>
        <end position="69"/>
    </location>
</feature>
<evidence type="ECO:0000256" key="1">
    <source>
        <dbReference type="ARBA" id="ARBA00004922"/>
    </source>
</evidence>
<keyword evidence="2" id="KW-0328">Glycosyltransferase</keyword>
<dbReference type="SUPFAM" id="SSF48452">
    <property type="entry name" value="TPR-like"/>
    <property type="match status" value="1"/>
</dbReference>
<evidence type="ECO:0000256" key="4">
    <source>
        <dbReference type="PROSITE-ProRule" id="PRU00339"/>
    </source>
</evidence>
<dbReference type="RefSeq" id="WP_093427857.1">
    <property type="nucleotide sequence ID" value="NZ_FOMJ01000003.1"/>
</dbReference>
<dbReference type="PANTHER" id="PTHR44835:SF1">
    <property type="entry name" value="PROTEIN O-GLCNAC TRANSFERASE"/>
    <property type="match status" value="1"/>
</dbReference>
<keyword evidence="5" id="KW-0732">Signal</keyword>
<dbReference type="Gene3D" id="1.25.40.10">
    <property type="entry name" value="Tetratricopeptide repeat domain"/>
    <property type="match status" value="1"/>
</dbReference>
<accession>A0A1I1R085</accession>
<evidence type="ECO:0000256" key="5">
    <source>
        <dbReference type="SAM" id="SignalP"/>
    </source>
</evidence>
<dbReference type="NCBIfam" id="TIGR02521">
    <property type="entry name" value="type_IV_pilW"/>
    <property type="match status" value="1"/>
</dbReference>
<keyword evidence="7" id="KW-1185">Reference proteome</keyword>
<evidence type="ECO:0000256" key="3">
    <source>
        <dbReference type="ARBA" id="ARBA00022679"/>
    </source>
</evidence>
<evidence type="ECO:0000256" key="2">
    <source>
        <dbReference type="ARBA" id="ARBA00022676"/>
    </source>
</evidence>
<dbReference type="SMART" id="SM00028">
    <property type="entry name" value="TPR"/>
    <property type="match status" value="3"/>
</dbReference>
<dbReference type="EMBL" id="FOMJ01000003">
    <property type="protein sequence ID" value="SFD23680.1"/>
    <property type="molecule type" value="Genomic_DNA"/>
</dbReference>
<dbReference type="PROSITE" id="PS50005">
    <property type="entry name" value="TPR"/>
    <property type="match status" value="2"/>
</dbReference>
<dbReference type="GO" id="GO:0016757">
    <property type="term" value="F:glycosyltransferase activity"/>
    <property type="evidence" value="ECO:0007669"/>
    <property type="project" value="UniProtKB-KW"/>
</dbReference>
<dbReference type="PROSITE" id="PS51257">
    <property type="entry name" value="PROKAR_LIPOPROTEIN"/>
    <property type="match status" value="1"/>
</dbReference>
<reference evidence="6 7" key="1">
    <citation type="submission" date="2016-10" db="EMBL/GenBank/DDBJ databases">
        <authorList>
            <person name="de Groot N.N."/>
        </authorList>
    </citation>
    <scope>NUCLEOTIDE SEQUENCE [LARGE SCALE GENOMIC DNA]</scope>
    <source>
        <strain evidence="6 7">HL3</strain>
    </source>
</reference>
<dbReference type="Proteomes" id="UP000198611">
    <property type="component" value="Unassembled WGS sequence"/>
</dbReference>
<name>A0A1I1R085_9GAMM</name>
<dbReference type="InterPro" id="IPR051939">
    <property type="entry name" value="Glycosyltr_41/O-GlcNAc_trsf"/>
</dbReference>
<dbReference type="AlphaFoldDB" id="A0A1I1R085"/>
<dbReference type="InterPro" id="IPR011990">
    <property type="entry name" value="TPR-like_helical_dom_sf"/>
</dbReference>
<dbReference type="InterPro" id="IPR013360">
    <property type="entry name" value="Pilus_4_PilW"/>
</dbReference>
<proteinExistence type="predicted"/>
<dbReference type="PANTHER" id="PTHR44835">
    <property type="entry name" value="UDP-N-ACETYLGLUCOSAMINE--PEPTIDE N-ACETYLGLUCOSAMINYLTRANSFERASE SPINDLY-RELATED"/>
    <property type="match status" value="1"/>
</dbReference>
<feature type="chain" id="PRO_5011463982" evidence="5">
    <location>
        <begin position="25"/>
        <end position="241"/>
    </location>
</feature>
<gene>
    <name evidence="6" type="ORF">SAMN05660831_01196</name>
</gene>
<dbReference type="OrthoDB" id="9814042at2"/>
<keyword evidence="4" id="KW-0802">TPR repeat</keyword>
<organism evidence="6 7">
    <name type="scientific">Thiohalospira halophila DSM 15071</name>
    <dbReference type="NCBI Taxonomy" id="1123397"/>
    <lineage>
        <taxon>Bacteria</taxon>
        <taxon>Pseudomonadati</taxon>
        <taxon>Pseudomonadota</taxon>
        <taxon>Gammaproteobacteria</taxon>
        <taxon>Thiohalospirales</taxon>
        <taxon>Thiohalospiraceae</taxon>
        <taxon>Thiohalospira</taxon>
    </lineage>
</organism>
<dbReference type="PROSITE" id="PS50293">
    <property type="entry name" value="TPR_REGION"/>
    <property type="match status" value="1"/>
</dbReference>
<dbReference type="STRING" id="1123397.SAMN05660831_01196"/>
<keyword evidence="3" id="KW-0808">Transferase</keyword>
<comment type="pathway">
    <text evidence="1">Protein modification; protein glycosylation.</text>
</comment>
<protein>
    <submittedName>
        <fullName evidence="6">Type IV pilus assembly protein PilF</fullName>
    </submittedName>
</protein>
<sequence>MRRKLRALSAVILLAALLAGCASAPSGSAREDAEAADANARLGLAYLEQGDYQRARTKLQRALKFAPEHADAHHYLAELYRRLEEPERAREHYAAALEATPEAPALNNNVGVFRCEQGEVDGAVAAFETAAADPVYERRAHALGNAGECLKEAQRLEEAAAYYRRALAVDGAPRRFLRELAGIQYQREAYLSARGFLERYIDAVDEPAMAALELGARIERALGNPAGARAYRRDLEERNNG</sequence>
<evidence type="ECO:0000313" key="7">
    <source>
        <dbReference type="Proteomes" id="UP000198611"/>
    </source>
</evidence>
<dbReference type="Pfam" id="PF13432">
    <property type="entry name" value="TPR_16"/>
    <property type="match status" value="2"/>
</dbReference>